<feature type="repeat" description="ANK" evidence="2">
    <location>
        <begin position="621"/>
        <end position="653"/>
    </location>
</feature>
<dbReference type="PANTHER" id="PTHR10039:SF5">
    <property type="entry name" value="NACHT DOMAIN-CONTAINING PROTEIN"/>
    <property type="match status" value="1"/>
</dbReference>
<dbReference type="SUPFAM" id="SSF48403">
    <property type="entry name" value="Ankyrin repeat"/>
    <property type="match status" value="1"/>
</dbReference>
<evidence type="ECO:0000256" key="3">
    <source>
        <dbReference type="SAM" id="Phobius"/>
    </source>
</evidence>
<keyword evidence="3" id="KW-0472">Membrane</keyword>
<dbReference type="InterPro" id="IPR002110">
    <property type="entry name" value="Ankyrin_rpt"/>
</dbReference>
<accession>A0ABR0KQP1</accession>
<dbReference type="PANTHER" id="PTHR10039">
    <property type="entry name" value="AMELOGENIN"/>
    <property type="match status" value="1"/>
</dbReference>
<keyword evidence="3" id="KW-1133">Transmembrane helix</keyword>
<sequence length="714" mass="80522">MKIIDRAWKRRRASKTGDNNTLAREASIPVQQHLASKEYTHTTISGNAGVVQGDVYNYYHAHNPQHDTYNILLKSLTFPRMEARLRNLAAALPTTCEWLVSHPHFSRWANRSHTHEHHGFLWIKGKPGSGKSTIMKETLAWAQRQWPTEIVISYFFNARSPDWLEKSCLGLYRSLLHRLLLVRASTHASFLDRFASKEKGGEIEDWTETELQNFLLELAAAGELSHVNIFIDALDEGKDDDIRRMVGFLEHLTQRMAFTRTSLRICLSSRHYPHIRIRRGLNIILEDEPRHSVDIEAYVRKELTGDDGAWMQELRRKVCARSAGVFLWVVLVVIMLNEVYDRGRGLRAMLKKLDEIPSDLRQVYDKILSAASEEVHERIKLLQWVLVAKRPLRPSELYSAAHYACSSADMDDVVTLSQDRLNTWLVNCSCGLLETIEVAELDDADDLEAVHGLEGPVVQFIHETVRDYLLDRKAPGEEATAGTEAQVSRRVFQEDICHFVVAEDSLRYCLDLPKGAPSIEDIVAQRLVAEYAASYWWEHMREKNNMCDQKLVKLALQLLTDRRCLLLWVQLCDPDNCYRASSSLTLARLAPSLYYAASLGLSVVVNRLLEQKADVNAKGGEFGNALQAASHRGHEKVVQILLGQGANINAQGGHWGNALQAASISGLEEGVQILLDRGADVNARGSWGSAVETASINGHEKVVQVLLRYGARSS</sequence>
<keyword evidence="3" id="KW-0812">Transmembrane</keyword>
<dbReference type="InterPro" id="IPR056884">
    <property type="entry name" value="NPHP3-like_N"/>
</dbReference>
<keyword evidence="2" id="KW-0040">ANK repeat</keyword>
<name>A0ABR0KQP1_9EURO</name>
<proteinExistence type="predicted"/>
<dbReference type="PROSITE" id="PS50297">
    <property type="entry name" value="ANK_REP_REGION"/>
    <property type="match status" value="1"/>
</dbReference>
<evidence type="ECO:0000256" key="1">
    <source>
        <dbReference type="ARBA" id="ARBA00022737"/>
    </source>
</evidence>
<organism evidence="5 6">
    <name type="scientific">Lithohypha guttulata</name>
    <dbReference type="NCBI Taxonomy" id="1690604"/>
    <lineage>
        <taxon>Eukaryota</taxon>
        <taxon>Fungi</taxon>
        <taxon>Dikarya</taxon>
        <taxon>Ascomycota</taxon>
        <taxon>Pezizomycotina</taxon>
        <taxon>Eurotiomycetes</taxon>
        <taxon>Chaetothyriomycetidae</taxon>
        <taxon>Chaetothyriales</taxon>
        <taxon>Trichomeriaceae</taxon>
        <taxon>Lithohypha</taxon>
    </lineage>
</organism>
<feature type="transmembrane region" description="Helical" evidence="3">
    <location>
        <begin position="318"/>
        <end position="336"/>
    </location>
</feature>
<keyword evidence="6" id="KW-1185">Reference proteome</keyword>
<evidence type="ECO:0000313" key="6">
    <source>
        <dbReference type="Proteomes" id="UP001345013"/>
    </source>
</evidence>
<dbReference type="SMART" id="SM00248">
    <property type="entry name" value="ANK"/>
    <property type="match status" value="3"/>
</dbReference>
<evidence type="ECO:0000313" key="5">
    <source>
        <dbReference type="EMBL" id="KAK5102167.1"/>
    </source>
</evidence>
<dbReference type="Pfam" id="PF24883">
    <property type="entry name" value="NPHP3_N"/>
    <property type="match status" value="1"/>
</dbReference>
<feature type="repeat" description="ANK" evidence="2">
    <location>
        <begin position="654"/>
        <end position="686"/>
    </location>
</feature>
<dbReference type="Gene3D" id="1.25.40.20">
    <property type="entry name" value="Ankyrin repeat-containing domain"/>
    <property type="match status" value="1"/>
</dbReference>
<reference evidence="5 6" key="1">
    <citation type="submission" date="2023-08" db="EMBL/GenBank/DDBJ databases">
        <title>Black Yeasts Isolated from many extreme environments.</title>
        <authorList>
            <person name="Coleine C."/>
            <person name="Stajich J.E."/>
            <person name="Selbmann L."/>
        </authorList>
    </citation>
    <scope>NUCLEOTIDE SEQUENCE [LARGE SCALE GENOMIC DNA]</scope>
    <source>
        <strain evidence="5 6">CCFEE 5885</strain>
    </source>
</reference>
<dbReference type="PROSITE" id="PS50088">
    <property type="entry name" value="ANK_REPEAT"/>
    <property type="match status" value="2"/>
</dbReference>
<keyword evidence="1" id="KW-0677">Repeat</keyword>
<dbReference type="InterPro" id="IPR027417">
    <property type="entry name" value="P-loop_NTPase"/>
</dbReference>
<dbReference type="SUPFAM" id="SSF52540">
    <property type="entry name" value="P-loop containing nucleoside triphosphate hydrolases"/>
    <property type="match status" value="1"/>
</dbReference>
<protein>
    <recommendedName>
        <fullName evidence="4">Nephrocystin 3-like N-terminal domain-containing protein</fullName>
    </recommendedName>
</protein>
<evidence type="ECO:0000256" key="2">
    <source>
        <dbReference type="PROSITE-ProRule" id="PRU00023"/>
    </source>
</evidence>
<dbReference type="EMBL" id="JAVRRG010000003">
    <property type="protein sequence ID" value="KAK5102167.1"/>
    <property type="molecule type" value="Genomic_DNA"/>
</dbReference>
<dbReference type="Gene3D" id="3.40.50.300">
    <property type="entry name" value="P-loop containing nucleotide triphosphate hydrolases"/>
    <property type="match status" value="1"/>
</dbReference>
<dbReference type="Proteomes" id="UP001345013">
    <property type="component" value="Unassembled WGS sequence"/>
</dbReference>
<dbReference type="Pfam" id="PF12796">
    <property type="entry name" value="Ank_2"/>
    <property type="match status" value="1"/>
</dbReference>
<gene>
    <name evidence="5" type="ORF">LTR24_000398</name>
</gene>
<feature type="domain" description="Nephrocystin 3-like N-terminal" evidence="4">
    <location>
        <begin position="95"/>
        <end position="270"/>
    </location>
</feature>
<dbReference type="InterPro" id="IPR036770">
    <property type="entry name" value="Ankyrin_rpt-contain_sf"/>
</dbReference>
<comment type="caution">
    <text evidence="5">The sequence shown here is derived from an EMBL/GenBank/DDBJ whole genome shotgun (WGS) entry which is preliminary data.</text>
</comment>
<evidence type="ECO:0000259" key="4">
    <source>
        <dbReference type="Pfam" id="PF24883"/>
    </source>
</evidence>